<evidence type="ECO:0000256" key="1">
    <source>
        <dbReference type="ARBA" id="ARBA00022723"/>
    </source>
</evidence>
<dbReference type="Pfam" id="PF00264">
    <property type="entry name" value="Tyrosinase"/>
    <property type="match status" value="1"/>
</dbReference>
<evidence type="ECO:0000256" key="2">
    <source>
        <dbReference type="ARBA" id="ARBA00023008"/>
    </source>
</evidence>
<dbReference type="Proteomes" id="UP001150569">
    <property type="component" value="Unassembled WGS sequence"/>
</dbReference>
<dbReference type="Gene3D" id="1.10.1280.10">
    <property type="entry name" value="Di-copper center containing domain from catechol oxidase"/>
    <property type="match status" value="1"/>
</dbReference>
<dbReference type="SUPFAM" id="SSF48056">
    <property type="entry name" value="Di-copper centre-containing domain"/>
    <property type="match status" value="1"/>
</dbReference>
<dbReference type="PRINTS" id="PR00092">
    <property type="entry name" value="TYROSINASE"/>
</dbReference>
<proteinExistence type="predicted"/>
<reference evidence="7" key="1">
    <citation type="submission" date="2022-07" db="EMBL/GenBank/DDBJ databases">
        <title>Phylogenomic reconstructions and comparative analyses of Kickxellomycotina fungi.</title>
        <authorList>
            <person name="Reynolds N.K."/>
            <person name="Stajich J.E."/>
            <person name="Barry K."/>
            <person name="Grigoriev I.V."/>
            <person name="Crous P."/>
            <person name="Smith M.E."/>
        </authorList>
    </citation>
    <scope>NUCLEOTIDE SEQUENCE</scope>
    <source>
        <strain evidence="7">RSA 861</strain>
    </source>
</reference>
<dbReference type="GO" id="GO:0016491">
    <property type="term" value="F:oxidoreductase activity"/>
    <property type="evidence" value="ECO:0007669"/>
    <property type="project" value="InterPro"/>
</dbReference>
<feature type="region of interest" description="Disordered" evidence="3">
    <location>
        <begin position="305"/>
        <end position="335"/>
    </location>
</feature>
<feature type="signal peptide" evidence="4">
    <location>
        <begin position="1"/>
        <end position="19"/>
    </location>
</feature>
<evidence type="ECO:0000259" key="5">
    <source>
        <dbReference type="PROSITE" id="PS00497"/>
    </source>
</evidence>
<dbReference type="InterPro" id="IPR008922">
    <property type="entry name" value="Di-copper_centre_dom_sf"/>
</dbReference>
<evidence type="ECO:0000313" key="7">
    <source>
        <dbReference type="EMBL" id="KAJ1910668.1"/>
    </source>
</evidence>
<evidence type="ECO:0000313" key="8">
    <source>
        <dbReference type="Proteomes" id="UP001150569"/>
    </source>
</evidence>
<dbReference type="PROSITE" id="PS00498">
    <property type="entry name" value="TYROSINASE_2"/>
    <property type="match status" value="1"/>
</dbReference>
<dbReference type="PANTHER" id="PTHR11474:SF126">
    <property type="entry name" value="TYROSINASE-LIKE PROTEIN TYR-1-RELATED"/>
    <property type="match status" value="1"/>
</dbReference>
<dbReference type="PROSITE" id="PS00497">
    <property type="entry name" value="TYROSINASE_1"/>
    <property type="match status" value="1"/>
</dbReference>
<dbReference type="PANTHER" id="PTHR11474">
    <property type="entry name" value="TYROSINASE FAMILY MEMBER"/>
    <property type="match status" value="1"/>
</dbReference>
<keyword evidence="4" id="KW-0732">Signal</keyword>
<name>A0A9W8DNF5_9FUNG</name>
<keyword evidence="8" id="KW-1185">Reference proteome</keyword>
<gene>
    <name evidence="7" type="ORF">IWQ60_010534</name>
</gene>
<dbReference type="AlphaFoldDB" id="A0A9W8DNF5"/>
<dbReference type="EMBL" id="JANBPT010001020">
    <property type="protein sequence ID" value="KAJ1910668.1"/>
    <property type="molecule type" value="Genomic_DNA"/>
</dbReference>
<feature type="compositionally biased region" description="Polar residues" evidence="3">
    <location>
        <begin position="305"/>
        <end position="316"/>
    </location>
</feature>
<comment type="caution">
    <text evidence="7">The sequence shown here is derived from an EMBL/GenBank/DDBJ whole genome shotgun (WGS) entry which is preliminary data.</text>
</comment>
<sequence length="459" mass="51942">MKVSLFAVALTCLVAVGTAQCPTSNHYPHERSSHCKKIHQRKEWRQLDNGEINRFVNAVRKLNEGAHPTKYDNFVKLHLDAAAAAHTHPAFFPFHRQFLRAFEVELQAIDPSVALPYWDWSIDSQRPSDSPVWSTFGHNGVPDTHCVSDGVFANWAVLNEMNGTRLHCLNREWNDNTFLGPIFPPEYLEQTARDTDDYAVWWNAIERAPHGIVHAFIGGDMFDMASPNDPIFWLHHAFLDKLWFEWQSKNSATRWAYNGTNLDGTQARLTDSLPEYPNVLVRDVMRLNNPQLCYRYSDSSMVQGTGIATSVPVPSNATAPSPRRAPPSRRDDTASLAQDLPSAAVDQADKAAGTNGRPIFAIGGTNYRQHWDILYNNYTDRQQMPNNLASRSLQIPSPIPKEYLERMNYDLPSVRKMEADAAKLIHAYNDLYVQVADNYNCPTGASKPYIAKAPLQAWY</sequence>
<dbReference type="GO" id="GO:0046872">
    <property type="term" value="F:metal ion binding"/>
    <property type="evidence" value="ECO:0007669"/>
    <property type="project" value="UniProtKB-KW"/>
</dbReference>
<evidence type="ECO:0000256" key="3">
    <source>
        <dbReference type="SAM" id="MobiDB-lite"/>
    </source>
</evidence>
<keyword evidence="2" id="KW-0186">Copper</keyword>
<feature type="domain" description="Tyrosinase copper-binding" evidence="6">
    <location>
        <begin position="229"/>
        <end position="240"/>
    </location>
</feature>
<accession>A0A9W8DNF5</accession>
<evidence type="ECO:0000256" key="4">
    <source>
        <dbReference type="SAM" id="SignalP"/>
    </source>
</evidence>
<organism evidence="7 8">
    <name type="scientific">Tieghemiomyces parasiticus</name>
    <dbReference type="NCBI Taxonomy" id="78921"/>
    <lineage>
        <taxon>Eukaryota</taxon>
        <taxon>Fungi</taxon>
        <taxon>Fungi incertae sedis</taxon>
        <taxon>Zoopagomycota</taxon>
        <taxon>Kickxellomycotina</taxon>
        <taxon>Dimargaritomycetes</taxon>
        <taxon>Dimargaritales</taxon>
        <taxon>Dimargaritaceae</taxon>
        <taxon>Tieghemiomyces</taxon>
    </lineage>
</organism>
<evidence type="ECO:0000259" key="6">
    <source>
        <dbReference type="PROSITE" id="PS00498"/>
    </source>
</evidence>
<protein>
    <recommendedName>
        <fullName evidence="5 6">Tyrosinase copper-binding domain-containing protein</fullName>
    </recommendedName>
</protein>
<dbReference type="InterPro" id="IPR002227">
    <property type="entry name" value="Tyrosinase_Cu-bd"/>
</dbReference>
<dbReference type="OrthoDB" id="6132182at2759"/>
<keyword evidence="1" id="KW-0479">Metal-binding</keyword>
<feature type="chain" id="PRO_5040980426" description="Tyrosinase copper-binding domain-containing protein" evidence="4">
    <location>
        <begin position="20"/>
        <end position="459"/>
    </location>
</feature>
<feature type="domain" description="Tyrosinase copper-binding" evidence="5">
    <location>
        <begin position="86"/>
        <end position="103"/>
    </location>
</feature>
<dbReference type="InterPro" id="IPR050316">
    <property type="entry name" value="Tyrosinase/Hemocyanin"/>
</dbReference>